<evidence type="ECO:0000313" key="2">
    <source>
        <dbReference type="EMBL" id="SFC77433.1"/>
    </source>
</evidence>
<protein>
    <submittedName>
        <fullName evidence="2">Uncharacterized conserved protein YbjT, contains NAD(P)-binding and DUF2867 domains</fullName>
    </submittedName>
</protein>
<reference evidence="2 3" key="1">
    <citation type="submission" date="2016-10" db="EMBL/GenBank/DDBJ databases">
        <authorList>
            <person name="Varghese N."/>
            <person name="Submissions S."/>
        </authorList>
    </citation>
    <scope>NUCLEOTIDE SEQUENCE [LARGE SCALE GENOMIC DNA]</scope>
    <source>
        <strain evidence="2 3">LMG 18378</strain>
    </source>
</reference>
<evidence type="ECO:0000313" key="3">
    <source>
        <dbReference type="Proteomes" id="UP000183385"/>
    </source>
</evidence>
<dbReference type="SUPFAM" id="SSF51735">
    <property type="entry name" value="NAD(P)-binding Rossmann-fold domains"/>
    <property type="match status" value="1"/>
</dbReference>
<gene>
    <name evidence="2" type="ORF">SAMN05216577_110118</name>
</gene>
<sequence>MTTPKILLPGGAGLVGQNLVAQLKERGYTNLVILDKHRANLDILRSLHPELTIEYADLAESGDWEKHFEGADTVVMLQAQIGDPNPEPFVRNNITSTERILGLIKRYEIPYTVHISSSVVESVADDHYTNTKKEQERIVLESGINCVVLRPTLMFGWFDRKHLGWLSRFMQKVPVFPIPGDGRYMRQPLYAGDFSSIIVSCIESRIAGQVYNITGLEEIDYIDIIRTIRNTTGAKCLLLKIPYGLFYVLLKIWALFDKNPPFTADQLKALVARDEFEVIDWPGIFQVRPTPFAKAVEETFKHPTYSKVVLEF</sequence>
<name>A0AAQ1KFJ9_9PSED</name>
<dbReference type="InterPro" id="IPR036291">
    <property type="entry name" value="NAD(P)-bd_dom_sf"/>
</dbReference>
<feature type="domain" description="NAD-dependent epimerase/dehydratase" evidence="1">
    <location>
        <begin position="6"/>
        <end position="213"/>
    </location>
</feature>
<dbReference type="GO" id="GO:0044877">
    <property type="term" value="F:protein-containing complex binding"/>
    <property type="evidence" value="ECO:0007669"/>
    <property type="project" value="TreeGrafter"/>
</dbReference>
<dbReference type="InterPro" id="IPR001509">
    <property type="entry name" value="Epimerase_deHydtase"/>
</dbReference>
<proteinExistence type="predicted"/>
<dbReference type="PANTHER" id="PTHR12126">
    <property type="entry name" value="NADH-UBIQUINONE OXIDOREDUCTASE 39 KDA SUBUNIT-RELATED"/>
    <property type="match status" value="1"/>
</dbReference>
<comment type="caution">
    <text evidence="2">The sequence shown here is derived from an EMBL/GenBank/DDBJ whole genome shotgun (WGS) entry which is preliminary data.</text>
</comment>
<dbReference type="Pfam" id="PF01370">
    <property type="entry name" value="Epimerase"/>
    <property type="match status" value="1"/>
</dbReference>
<organism evidence="2 3">
    <name type="scientific">Pseudomonas citronellolis</name>
    <dbReference type="NCBI Taxonomy" id="53408"/>
    <lineage>
        <taxon>Bacteria</taxon>
        <taxon>Pseudomonadati</taxon>
        <taxon>Pseudomonadota</taxon>
        <taxon>Gammaproteobacteria</taxon>
        <taxon>Pseudomonadales</taxon>
        <taxon>Pseudomonadaceae</taxon>
        <taxon>Pseudomonas</taxon>
    </lineage>
</organism>
<keyword evidence="3" id="KW-1185">Reference proteome</keyword>
<dbReference type="Proteomes" id="UP000183385">
    <property type="component" value="Unassembled WGS sequence"/>
</dbReference>
<dbReference type="Gene3D" id="3.40.50.720">
    <property type="entry name" value="NAD(P)-binding Rossmann-like Domain"/>
    <property type="match status" value="1"/>
</dbReference>
<dbReference type="RefSeq" id="WP_074980307.1">
    <property type="nucleotide sequence ID" value="NZ_CP101752.1"/>
</dbReference>
<dbReference type="PANTHER" id="PTHR12126:SF11">
    <property type="entry name" value="NADH DEHYDROGENASE [UBIQUINONE] 1 ALPHA SUBCOMPLEX SUBUNIT 9, MITOCHONDRIAL"/>
    <property type="match status" value="1"/>
</dbReference>
<evidence type="ECO:0000259" key="1">
    <source>
        <dbReference type="Pfam" id="PF01370"/>
    </source>
</evidence>
<dbReference type="EMBL" id="FOLS01000010">
    <property type="protein sequence ID" value="SFC77433.1"/>
    <property type="molecule type" value="Genomic_DNA"/>
</dbReference>
<dbReference type="AlphaFoldDB" id="A0AAQ1KFJ9"/>
<dbReference type="InterPro" id="IPR051207">
    <property type="entry name" value="ComplexI_NDUFA9_subunit"/>
</dbReference>
<accession>A0AAQ1KFJ9</accession>